<dbReference type="EMBL" id="RAPY01000001">
    <property type="protein sequence ID" value="RKE57139.1"/>
    <property type="molecule type" value="Genomic_DNA"/>
</dbReference>
<sequence>MNFLNIEIFIPEMDSHLTFVAFPLRFVLFVNKKDTCES</sequence>
<evidence type="ECO:0000313" key="2">
    <source>
        <dbReference type="Proteomes" id="UP000286246"/>
    </source>
</evidence>
<protein>
    <submittedName>
        <fullName evidence="1">Uncharacterized protein</fullName>
    </submittedName>
</protein>
<dbReference type="Proteomes" id="UP000286246">
    <property type="component" value="Unassembled WGS sequence"/>
</dbReference>
<proteinExistence type="predicted"/>
<keyword evidence="2" id="KW-1185">Reference proteome</keyword>
<reference evidence="1 2" key="1">
    <citation type="submission" date="2018-09" db="EMBL/GenBank/DDBJ databases">
        <title>Genomic Encyclopedia of Type Strains, Phase III (KMG-III): the genomes of soil and plant-associated and newly described type strains.</title>
        <authorList>
            <person name="Whitman W."/>
        </authorList>
    </citation>
    <scope>NUCLEOTIDE SEQUENCE [LARGE SCALE GENOMIC DNA]</scope>
    <source>
        <strain evidence="1 2">CECT 7938</strain>
    </source>
</reference>
<accession>A0A420BKA7</accession>
<organism evidence="1 2">
    <name type="scientific">Sphingobacterium detergens</name>
    <dbReference type="NCBI Taxonomy" id="1145106"/>
    <lineage>
        <taxon>Bacteria</taxon>
        <taxon>Pseudomonadati</taxon>
        <taxon>Bacteroidota</taxon>
        <taxon>Sphingobacteriia</taxon>
        <taxon>Sphingobacteriales</taxon>
        <taxon>Sphingobacteriaceae</taxon>
        <taxon>Sphingobacterium</taxon>
    </lineage>
</organism>
<name>A0A420BKA7_SPHD1</name>
<comment type="caution">
    <text evidence="1">The sequence shown here is derived from an EMBL/GenBank/DDBJ whole genome shotgun (WGS) entry which is preliminary data.</text>
</comment>
<evidence type="ECO:0000313" key="1">
    <source>
        <dbReference type="EMBL" id="RKE57139.1"/>
    </source>
</evidence>
<dbReference type="AlphaFoldDB" id="A0A420BKA7"/>
<gene>
    <name evidence="1" type="ORF">DFQ12_2016</name>
</gene>